<gene>
    <name evidence="2" type="ORF">NDU88_007680</name>
</gene>
<comment type="caution">
    <text evidence="2">The sequence shown here is derived from an EMBL/GenBank/DDBJ whole genome shotgun (WGS) entry which is preliminary data.</text>
</comment>
<evidence type="ECO:0000313" key="2">
    <source>
        <dbReference type="EMBL" id="KAJ1167288.1"/>
    </source>
</evidence>
<evidence type="ECO:0000256" key="1">
    <source>
        <dbReference type="SAM" id="MobiDB-lite"/>
    </source>
</evidence>
<accession>A0AAV7STD8</accession>
<dbReference type="AlphaFoldDB" id="A0AAV7STD8"/>
<proteinExistence type="predicted"/>
<dbReference type="Proteomes" id="UP001066276">
    <property type="component" value="Chromosome 4_2"/>
</dbReference>
<dbReference type="EMBL" id="JANPWB010000008">
    <property type="protein sequence ID" value="KAJ1167288.1"/>
    <property type="molecule type" value="Genomic_DNA"/>
</dbReference>
<feature type="region of interest" description="Disordered" evidence="1">
    <location>
        <begin position="1"/>
        <end position="85"/>
    </location>
</feature>
<protein>
    <submittedName>
        <fullName evidence="2">Uncharacterized protein</fullName>
    </submittedName>
</protein>
<keyword evidence="3" id="KW-1185">Reference proteome</keyword>
<name>A0AAV7STD8_PLEWA</name>
<sequence length="85" mass="9193">MLGSRLTVRNTRPRPGGTSGASFPDPDVLCRALRNAETLDGEGPFKAPGEEERQKTPPPPQEQKTSKEPTPTLEEGKATAAKPRR</sequence>
<organism evidence="2 3">
    <name type="scientific">Pleurodeles waltl</name>
    <name type="common">Iberian ribbed newt</name>
    <dbReference type="NCBI Taxonomy" id="8319"/>
    <lineage>
        <taxon>Eukaryota</taxon>
        <taxon>Metazoa</taxon>
        <taxon>Chordata</taxon>
        <taxon>Craniata</taxon>
        <taxon>Vertebrata</taxon>
        <taxon>Euteleostomi</taxon>
        <taxon>Amphibia</taxon>
        <taxon>Batrachia</taxon>
        <taxon>Caudata</taxon>
        <taxon>Salamandroidea</taxon>
        <taxon>Salamandridae</taxon>
        <taxon>Pleurodelinae</taxon>
        <taxon>Pleurodeles</taxon>
    </lineage>
</organism>
<evidence type="ECO:0000313" key="3">
    <source>
        <dbReference type="Proteomes" id="UP001066276"/>
    </source>
</evidence>
<reference evidence="2" key="1">
    <citation type="journal article" date="2022" name="bioRxiv">
        <title>Sequencing and chromosome-scale assembly of the giantPleurodeles waltlgenome.</title>
        <authorList>
            <person name="Brown T."/>
            <person name="Elewa A."/>
            <person name="Iarovenko S."/>
            <person name="Subramanian E."/>
            <person name="Araus A.J."/>
            <person name="Petzold A."/>
            <person name="Susuki M."/>
            <person name="Suzuki K.-i.T."/>
            <person name="Hayashi T."/>
            <person name="Toyoda A."/>
            <person name="Oliveira C."/>
            <person name="Osipova E."/>
            <person name="Leigh N.D."/>
            <person name="Simon A."/>
            <person name="Yun M.H."/>
        </authorList>
    </citation>
    <scope>NUCLEOTIDE SEQUENCE</scope>
    <source>
        <strain evidence="2">20211129_DDA</strain>
        <tissue evidence="2">Liver</tissue>
    </source>
</reference>